<protein>
    <submittedName>
        <fullName evidence="6">Transcriptional regulator, AraC family with amidase-like domain</fullName>
    </submittedName>
</protein>
<gene>
    <name evidence="6" type="ORF">SAMN05216190_12412</name>
</gene>
<sequence length="320" mass="35408">MPIQKIGLLLYPGCMPAGLFAFADLLVAANRRIGQPRFQLCWVGLDSQPVECAQGMRLQPQSSLADAAFTAMLIPGLWADSQARIVRALEANGGLLRALAQLPRTTQLWSYCTGVCLLAQSGRLNGERATATWWLAPSLQTRFPKVDWQFEQAHITNPLNMTASGVSGYLSIARALIEQQMGEATYRDIARLMVLPRPEPATSVFRSINLMENADPLLRRLHLLVERLPAQQLSVQRLADELAVSARTLARKVQTLTGNAVSDQVRLIKLNQAGERLIVTSDSVSRISAALGYSDESSFRRTFKQVTGMTPATYRQQFKR</sequence>
<dbReference type="SMART" id="SM00342">
    <property type="entry name" value="HTH_ARAC"/>
    <property type="match status" value="1"/>
</dbReference>
<evidence type="ECO:0000313" key="7">
    <source>
        <dbReference type="Proteomes" id="UP000198784"/>
    </source>
</evidence>
<evidence type="ECO:0000256" key="3">
    <source>
        <dbReference type="ARBA" id="ARBA00023163"/>
    </source>
</evidence>
<dbReference type="PANTHER" id="PTHR43130:SF11">
    <property type="entry name" value="TRANSCRIPTIONAL REGULATORY PROTEIN"/>
    <property type="match status" value="1"/>
</dbReference>
<evidence type="ECO:0000256" key="4">
    <source>
        <dbReference type="SAM" id="Phobius"/>
    </source>
</evidence>
<dbReference type="SUPFAM" id="SSF52317">
    <property type="entry name" value="Class I glutamine amidotransferase-like"/>
    <property type="match status" value="1"/>
</dbReference>
<organism evidence="6 7">
    <name type="scientific">Pseudomonas borbori</name>
    <dbReference type="NCBI Taxonomy" id="289003"/>
    <lineage>
        <taxon>Bacteria</taxon>
        <taxon>Pseudomonadati</taxon>
        <taxon>Pseudomonadota</taxon>
        <taxon>Gammaproteobacteria</taxon>
        <taxon>Pseudomonadales</taxon>
        <taxon>Pseudomonadaceae</taxon>
        <taxon>Pseudomonas</taxon>
    </lineage>
</organism>
<dbReference type="EMBL" id="FOWX01000024">
    <property type="protein sequence ID" value="SFP91114.1"/>
    <property type="molecule type" value="Genomic_DNA"/>
</dbReference>
<reference evidence="7" key="1">
    <citation type="submission" date="2016-10" db="EMBL/GenBank/DDBJ databases">
        <authorList>
            <person name="Varghese N."/>
            <person name="Submissions S."/>
        </authorList>
    </citation>
    <scope>NUCLEOTIDE SEQUENCE [LARGE SCALE GENOMIC DNA]</scope>
    <source>
        <strain evidence="7">DSM 17834</strain>
    </source>
</reference>
<dbReference type="InterPro" id="IPR029062">
    <property type="entry name" value="Class_I_gatase-like"/>
</dbReference>
<dbReference type="STRING" id="289003.SAMN05216190_12412"/>
<evidence type="ECO:0000256" key="2">
    <source>
        <dbReference type="ARBA" id="ARBA00023125"/>
    </source>
</evidence>
<dbReference type="GO" id="GO:0043565">
    <property type="term" value="F:sequence-specific DNA binding"/>
    <property type="evidence" value="ECO:0007669"/>
    <property type="project" value="InterPro"/>
</dbReference>
<keyword evidence="7" id="KW-1185">Reference proteome</keyword>
<dbReference type="InterPro" id="IPR018060">
    <property type="entry name" value="HTH_AraC"/>
</dbReference>
<evidence type="ECO:0000313" key="6">
    <source>
        <dbReference type="EMBL" id="SFP91114.1"/>
    </source>
</evidence>
<dbReference type="Gene3D" id="1.10.10.60">
    <property type="entry name" value="Homeodomain-like"/>
    <property type="match status" value="1"/>
</dbReference>
<dbReference type="Pfam" id="PF12833">
    <property type="entry name" value="HTH_18"/>
    <property type="match status" value="1"/>
</dbReference>
<keyword evidence="4" id="KW-0472">Membrane</keyword>
<proteinExistence type="predicted"/>
<dbReference type="SUPFAM" id="SSF46689">
    <property type="entry name" value="Homeodomain-like"/>
    <property type="match status" value="1"/>
</dbReference>
<dbReference type="GO" id="GO:0003700">
    <property type="term" value="F:DNA-binding transcription factor activity"/>
    <property type="evidence" value="ECO:0007669"/>
    <property type="project" value="InterPro"/>
</dbReference>
<dbReference type="Proteomes" id="UP000198784">
    <property type="component" value="Unassembled WGS sequence"/>
</dbReference>
<dbReference type="InterPro" id="IPR052158">
    <property type="entry name" value="INH-QAR"/>
</dbReference>
<evidence type="ECO:0000259" key="5">
    <source>
        <dbReference type="PROSITE" id="PS01124"/>
    </source>
</evidence>
<name>A0A1I5U794_9PSED</name>
<dbReference type="PANTHER" id="PTHR43130">
    <property type="entry name" value="ARAC-FAMILY TRANSCRIPTIONAL REGULATOR"/>
    <property type="match status" value="1"/>
</dbReference>
<evidence type="ECO:0000256" key="1">
    <source>
        <dbReference type="ARBA" id="ARBA00023015"/>
    </source>
</evidence>
<dbReference type="InterPro" id="IPR009057">
    <property type="entry name" value="Homeodomain-like_sf"/>
</dbReference>
<accession>A0A1I5U794</accession>
<dbReference type="AlphaFoldDB" id="A0A1I5U794"/>
<dbReference type="Gene3D" id="3.40.50.880">
    <property type="match status" value="1"/>
</dbReference>
<keyword evidence="1" id="KW-0805">Transcription regulation</keyword>
<dbReference type="PRINTS" id="PR00032">
    <property type="entry name" value="HTHARAC"/>
</dbReference>
<keyword evidence="3" id="KW-0804">Transcription</keyword>
<feature type="transmembrane region" description="Helical" evidence="4">
    <location>
        <begin position="6"/>
        <end position="29"/>
    </location>
</feature>
<dbReference type="PROSITE" id="PS01124">
    <property type="entry name" value="HTH_ARAC_FAMILY_2"/>
    <property type="match status" value="1"/>
</dbReference>
<keyword evidence="2" id="KW-0238">DNA-binding</keyword>
<feature type="domain" description="HTH araC/xylS-type" evidence="5">
    <location>
        <begin position="219"/>
        <end position="317"/>
    </location>
</feature>
<keyword evidence="4" id="KW-1133">Transmembrane helix</keyword>
<dbReference type="RefSeq" id="WP_244527319.1">
    <property type="nucleotide sequence ID" value="NZ_FOWX01000024.1"/>
</dbReference>
<keyword evidence="4" id="KW-0812">Transmembrane</keyword>
<dbReference type="InterPro" id="IPR020449">
    <property type="entry name" value="Tscrpt_reg_AraC-type_HTH"/>
</dbReference>